<feature type="compositionally biased region" description="Basic and acidic residues" evidence="1">
    <location>
        <begin position="1"/>
        <end position="13"/>
    </location>
</feature>
<sequence>MESKIQIESRAKTELVSTDLEMNGQKPEAHDFSPEGASPQFPVPPEDPIRHLARVDASENPSNSRHETE</sequence>
<evidence type="ECO:0000256" key="1">
    <source>
        <dbReference type="SAM" id="MobiDB-lite"/>
    </source>
</evidence>
<proteinExistence type="predicted"/>
<keyword evidence="3" id="KW-1185">Reference proteome</keyword>
<feature type="region of interest" description="Disordered" evidence="1">
    <location>
        <begin position="1"/>
        <end position="69"/>
    </location>
</feature>
<reference evidence="2 3" key="1">
    <citation type="journal article" date="2021" name="Elife">
        <title>Chloroplast acquisition without the gene transfer in kleptoplastic sea slugs, Plakobranchus ocellatus.</title>
        <authorList>
            <person name="Maeda T."/>
            <person name="Takahashi S."/>
            <person name="Yoshida T."/>
            <person name="Shimamura S."/>
            <person name="Takaki Y."/>
            <person name="Nagai Y."/>
            <person name="Toyoda A."/>
            <person name="Suzuki Y."/>
            <person name="Arimoto A."/>
            <person name="Ishii H."/>
            <person name="Satoh N."/>
            <person name="Nishiyama T."/>
            <person name="Hasebe M."/>
            <person name="Maruyama T."/>
            <person name="Minagawa J."/>
            <person name="Obokata J."/>
            <person name="Shigenobu S."/>
        </authorList>
    </citation>
    <scope>NUCLEOTIDE SEQUENCE [LARGE SCALE GENOMIC DNA]</scope>
</reference>
<evidence type="ECO:0000313" key="3">
    <source>
        <dbReference type="Proteomes" id="UP000762676"/>
    </source>
</evidence>
<dbReference type="EMBL" id="BMAT01011396">
    <property type="protein sequence ID" value="GFR72036.1"/>
    <property type="molecule type" value="Genomic_DNA"/>
</dbReference>
<protein>
    <submittedName>
        <fullName evidence="2">Uncharacterized protein</fullName>
    </submittedName>
</protein>
<dbReference type="AlphaFoldDB" id="A0AAV4FI33"/>
<feature type="compositionally biased region" description="Basic and acidic residues" evidence="1">
    <location>
        <begin position="47"/>
        <end position="57"/>
    </location>
</feature>
<organism evidence="2 3">
    <name type="scientific">Elysia marginata</name>
    <dbReference type="NCBI Taxonomy" id="1093978"/>
    <lineage>
        <taxon>Eukaryota</taxon>
        <taxon>Metazoa</taxon>
        <taxon>Spiralia</taxon>
        <taxon>Lophotrochozoa</taxon>
        <taxon>Mollusca</taxon>
        <taxon>Gastropoda</taxon>
        <taxon>Heterobranchia</taxon>
        <taxon>Euthyneura</taxon>
        <taxon>Panpulmonata</taxon>
        <taxon>Sacoglossa</taxon>
        <taxon>Placobranchoidea</taxon>
        <taxon>Plakobranchidae</taxon>
        <taxon>Elysia</taxon>
    </lineage>
</organism>
<comment type="caution">
    <text evidence="2">The sequence shown here is derived from an EMBL/GenBank/DDBJ whole genome shotgun (WGS) entry which is preliminary data.</text>
</comment>
<accession>A0AAV4FI33</accession>
<name>A0AAV4FI33_9GAST</name>
<dbReference type="Proteomes" id="UP000762676">
    <property type="component" value="Unassembled WGS sequence"/>
</dbReference>
<evidence type="ECO:0000313" key="2">
    <source>
        <dbReference type="EMBL" id="GFR72036.1"/>
    </source>
</evidence>
<gene>
    <name evidence="2" type="ORF">ElyMa_005695300</name>
</gene>